<name>A0A1D7UCJ2_9HYPH</name>
<dbReference type="EMBL" id="CP017148">
    <property type="protein sequence ID" value="AOO85086.1"/>
    <property type="molecule type" value="Genomic_DNA"/>
</dbReference>
<evidence type="ECO:0000313" key="1">
    <source>
        <dbReference type="EMBL" id="AOO85086.1"/>
    </source>
</evidence>
<reference evidence="1 2" key="1">
    <citation type="journal article" date="2015" name="Antonie Van Leeuwenhoek">
        <title>Bosea vaviloviae sp. nov., a new species of slow-growing rhizobia isolated from nodules of the relict species Vavilovia formosa (Stev.) Fed.</title>
        <authorList>
            <person name="Safronova V.I."/>
            <person name="Kuznetsova I.G."/>
            <person name="Sazanova A.L."/>
            <person name="Kimeklis A.K."/>
            <person name="Belimov A.A."/>
            <person name="Andronov E.E."/>
            <person name="Pinaev A.G."/>
            <person name="Chizhevskaya E.P."/>
            <person name="Pukhaev A.R."/>
            <person name="Popov K.P."/>
            <person name="Willems A."/>
            <person name="Tikhonovich I.A."/>
        </authorList>
    </citation>
    <scope>NUCLEOTIDE SEQUENCE [LARGE SCALE GENOMIC DNA]</scope>
    <source>
        <strain evidence="1 2">Vaf18</strain>
        <plasmid evidence="1">unnamed1</plasmid>
    </source>
</reference>
<sequence>MRNIEPLAIGALVHAVTLDDPTVLHFGLATELEIDSGRPIYFRRLDALPILAEFNFFPKSALEPVTIRVFLPCLTEVELRIHLTE</sequence>
<dbReference type="Proteomes" id="UP000094969">
    <property type="component" value="Plasmid unnamed1"/>
</dbReference>
<protein>
    <submittedName>
        <fullName evidence="1">Uncharacterized protein</fullName>
    </submittedName>
</protein>
<keyword evidence="1" id="KW-0614">Plasmid</keyword>
<dbReference type="AlphaFoldDB" id="A0A1D7UCJ2"/>
<keyword evidence="2" id="KW-1185">Reference proteome</keyword>
<evidence type="ECO:0000313" key="2">
    <source>
        <dbReference type="Proteomes" id="UP000094969"/>
    </source>
</evidence>
<gene>
    <name evidence="1" type="ORF">BHK69_30785</name>
</gene>
<accession>A0A1D7UCJ2</accession>
<geneLocation type="plasmid" evidence="1 2">
    <name>unnamed1</name>
</geneLocation>
<organism evidence="1 2">
    <name type="scientific">Bosea vaviloviae</name>
    <dbReference type="NCBI Taxonomy" id="1526658"/>
    <lineage>
        <taxon>Bacteria</taxon>
        <taxon>Pseudomonadati</taxon>
        <taxon>Pseudomonadota</taxon>
        <taxon>Alphaproteobacteria</taxon>
        <taxon>Hyphomicrobiales</taxon>
        <taxon>Boseaceae</taxon>
        <taxon>Bosea</taxon>
    </lineage>
</organism>
<proteinExistence type="predicted"/>
<dbReference type="KEGG" id="bvv:BHK69_30785"/>